<name>A0A4Z0LU92_9GAMM</name>
<evidence type="ECO:0000259" key="3">
    <source>
        <dbReference type="PROSITE" id="PS50893"/>
    </source>
</evidence>
<dbReference type="RefSeq" id="WP_135446588.1">
    <property type="nucleotide sequence ID" value="NZ_SRLE01000018.1"/>
</dbReference>
<gene>
    <name evidence="4" type="ORF">E4634_20680</name>
</gene>
<protein>
    <submittedName>
        <fullName evidence="4">ATP-binding cassette domain-containing protein</fullName>
    </submittedName>
</protein>
<dbReference type="InterPro" id="IPR003439">
    <property type="entry name" value="ABC_transporter-like_ATP-bd"/>
</dbReference>
<dbReference type="SMART" id="SM00382">
    <property type="entry name" value="AAA"/>
    <property type="match status" value="1"/>
</dbReference>
<dbReference type="InterPro" id="IPR003593">
    <property type="entry name" value="AAA+_ATPase"/>
</dbReference>
<dbReference type="GO" id="GO:0016887">
    <property type="term" value="F:ATP hydrolysis activity"/>
    <property type="evidence" value="ECO:0007669"/>
    <property type="project" value="InterPro"/>
</dbReference>
<dbReference type="AlphaFoldDB" id="A0A4Z0LU92"/>
<sequence>MSALVELQGFTLERGGQCILRDISLAIAPGEKLALVGPSGAGKSSLLGEIHRRLGEAAALCPQQLGLVDALSVYHNIYMAQLQRRNSLLNLWNLFFPLAGPLREVEELSQPLGLAALLRRPVAGLSGGERQRVALARACYAQRETFLGDEPVSSLDPEQGGELLDRVNAAHRTAVVALHNPALALAHFDRVIGLRGGELAFDRPAASLTAAQLADFYRGGSGWQA</sequence>
<dbReference type="GO" id="GO:0022857">
    <property type="term" value="F:transmembrane transporter activity"/>
    <property type="evidence" value="ECO:0007669"/>
    <property type="project" value="TreeGrafter"/>
</dbReference>
<dbReference type="EMBL" id="SRLE01000018">
    <property type="protein sequence ID" value="TGD70824.1"/>
    <property type="molecule type" value="Genomic_DNA"/>
</dbReference>
<accession>A0A4Z0LU92</accession>
<dbReference type="SUPFAM" id="SSF52540">
    <property type="entry name" value="P-loop containing nucleoside triphosphate hydrolases"/>
    <property type="match status" value="1"/>
</dbReference>
<proteinExistence type="predicted"/>
<keyword evidence="1" id="KW-0547">Nucleotide-binding</keyword>
<dbReference type="GO" id="GO:0005886">
    <property type="term" value="C:plasma membrane"/>
    <property type="evidence" value="ECO:0007669"/>
    <property type="project" value="TreeGrafter"/>
</dbReference>
<evidence type="ECO:0000313" key="4">
    <source>
        <dbReference type="EMBL" id="TGD70824.1"/>
    </source>
</evidence>
<dbReference type="GO" id="GO:0005524">
    <property type="term" value="F:ATP binding"/>
    <property type="evidence" value="ECO:0007669"/>
    <property type="project" value="UniProtKB-KW"/>
</dbReference>
<dbReference type="Gene3D" id="3.40.50.300">
    <property type="entry name" value="P-loop containing nucleotide triphosphate hydrolases"/>
    <property type="match status" value="1"/>
</dbReference>
<keyword evidence="2 4" id="KW-0067">ATP-binding</keyword>
<dbReference type="InterPro" id="IPR027417">
    <property type="entry name" value="P-loop_NTPase"/>
</dbReference>
<dbReference type="OrthoDB" id="9802264at2"/>
<evidence type="ECO:0000313" key="5">
    <source>
        <dbReference type="Proteomes" id="UP000298050"/>
    </source>
</evidence>
<keyword evidence="5" id="KW-1185">Reference proteome</keyword>
<comment type="caution">
    <text evidence="4">The sequence shown here is derived from an EMBL/GenBank/DDBJ whole genome shotgun (WGS) entry which is preliminary data.</text>
</comment>
<evidence type="ECO:0000256" key="1">
    <source>
        <dbReference type="ARBA" id="ARBA00022741"/>
    </source>
</evidence>
<feature type="domain" description="ABC transporter" evidence="3">
    <location>
        <begin position="5"/>
        <end position="221"/>
    </location>
</feature>
<dbReference type="Pfam" id="PF00005">
    <property type="entry name" value="ABC_tran"/>
    <property type="match status" value="2"/>
</dbReference>
<dbReference type="PROSITE" id="PS50893">
    <property type="entry name" value="ABC_TRANSPORTER_2"/>
    <property type="match status" value="1"/>
</dbReference>
<dbReference type="Proteomes" id="UP000298050">
    <property type="component" value="Unassembled WGS sequence"/>
</dbReference>
<dbReference type="PANTHER" id="PTHR24220">
    <property type="entry name" value="IMPORT ATP-BINDING PROTEIN"/>
    <property type="match status" value="1"/>
</dbReference>
<evidence type="ECO:0000256" key="2">
    <source>
        <dbReference type="ARBA" id="ARBA00022840"/>
    </source>
</evidence>
<dbReference type="InterPro" id="IPR015854">
    <property type="entry name" value="ABC_transpr_LolD-like"/>
</dbReference>
<organism evidence="4 5">
    <name type="scientific">Mangrovimicrobium sediminis</name>
    <dbReference type="NCBI Taxonomy" id="2562682"/>
    <lineage>
        <taxon>Bacteria</taxon>
        <taxon>Pseudomonadati</taxon>
        <taxon>Pseudomonadota</taxon>
        <taxon>Gammaproteobacteria</taxon>
        <taxon>Cellvibrionales</taxon>
        <taxon>Halieaceae</taxon>
        <taxon>Mangrovimicrobium</taxon>
    </lineage>
</organism>
<reference evidence="4 5" key="1">
    <citation type="submission" date="2019-04" db="EMBL/GenBank/DDBJ databases">
        <title>Taxonomy of novel Haliea sp. from mangrove soil of West Coast of India.</title>
        <authorList>
            <person name="Verma A."/>
            <person name="Kumar P."/>
            <person name="Krishnamurthi S."/>
        </authorList>
    </citation>
    <scope>NUCLEOTIDE SEQUENCE [LARGE SCALE GENOMIC DNA]</scope>
    <source>
        <strain evidence="4 5">SAOS-164</strain>
    </source>
</reference>